<dbReference type="VEuPathDB" id="ToxoDB:EBH_0049780"/>
<keyword evidence="3" id="KW-1185">Reference proteome</keyword>
<evidence type="ECO:0000313" key="3">
    <source>
        <dbReference type="Proteomes" id="UP000030750"/>
    </source>
</evidence>
<dbReference type="Proteomes" id="UP000030750">
    <property type="component" value="Unassembled WGS sequence"/>
</dbReference>
<dbReference type="OrthoDB" id="348121at2759"/>
<name>U6LQ51_9EIME</name>
<feature type="compositionally biased region" description="Polar residues" evidence="1">
    <location>
        <begin position="63"/>
        <end position="74"/>
    </location>
</feature>
<feature type="region of interest" description="Disordered" evidence="1">
    <location>
        <begin position="54"/>
        <end position="144"/>
    </location>
</feature>
<evidence type="ECO:0000256" key="1">
    <source>
        <dbReference type="SAM" id="MobiDB-lite"/>
    </source>
</evidence>
<reference evidence="2" key="1">
    <citation type="submission" date="2013-10" db="EMBL/GenBank/DDBJ databases">
        <title>Genomic analysis of the causative agents of coccidiosis in chickens.</title>
        <authorList>
            <person name="Reid A.J."/>
            <person name="Blake D."/>
            <person name="Billington K."/>
            <person name="Browne H."/>
            <person name="Dunn M."/>
            <person name="Hung S."/>
            <person name="Kawahara F."/>
            <person name="Miranda-Saavedra D."/>
            <person name="Mourier T."/>
            <person name="Nagra H."/>
            <person name="Otto T.D."/>
            <person name="Rawlings N."/>
            <person name="Sanchez A."/>
            <person name="Sanders M."/>
            <person name="Subramaniam C."/>
            <person name="Tay Y."/>
            <person name="Dear P."/>
            <person name="Doerig C."/>
            <person name="Gruber A."/>
            <person name="Parkinson J."/>
            <person name="Shirley M."/>
            <person name="Wan K.L."/>
            <person name="Berriman M."/>
            <person name="Tomley F."/>
            <person name="Pain A."/>
        </authorList>
    </citation>
    <scope>NUCLEOTIDE SEQUENCE [LARGE SCALE GENOMIC DNA]</scope>
    <source>
        <strain evidence="2">Houghton</strain>
    </source>
</reference>
<reference evidence="2" key="2">
    <citation type="submission" date="2013-10" db="EMBL/GenBank/DDBJ databases">
        <authorList>
            <person name="Aslett M."/>
        </authorList>
    </citation>
    <scope>NUCLEOTIDE SEQUENCE [LARGE SCALE GENOMIC DNA]</scope>
    <source>
        <strain evidence="2">Houghton</strain>
    </source>
</reference>
<organism evidence="2 3">
    <name type="scientific">Eimeria brunetti</name>
    <dbReference type="NCBI Taxonomy" id="51314"/>
    <lineage>
        <taxon>Eukaryota</taxon>
        <taxon>Sar</taxon>
        <taxon>Alveolata</taxon>
        <taxon>Apicomplexa</taxon>
        <taxon>Conoidasida</taxon>
        <taxon>Coccidia</taxon>
        <taxon>Eucoccidiorida</taxon>
        <taxon>Eimeriorina</taxon>
        <taxon>Eimeriidae</taxon>
        <taxon>Eimeria</taxon>
    </lineage>
</organism>
<accession>U6LQ51</accession>
<dbReference type="EMBL" id="HG713133">
    <property type="protein sequence ID" value="CDJ52447.1"/>
    <property type="molecule type" value="Genomic_DNA"/>
</dbReference>
<dbReference type="AlphaFoldDB" id="U6LQ51"/>
<protein>
    <submittedName>
        <fullName evidence="2">Uncharacterized protein</fullName>
    </submittedName>
</protein>
<feature type="compositionally biased region" description="Polar residues" evidence="1">
    <location>
        <begin position="127"/>
        <end position="136"/>
    </location>
</feature>
<evidence type="ECO:0000313" key="2">
    <source>
        <dbReference type="EMBL" id="CDJ52447.1"/>
    </source>
</evidence>
<gene>
    <name evidence="2" type="ORF">EBH_0049780</name>
</gene>
<sequence>MGEQSKVGTGAKQLRVEQLSEEAQVLSPLSPLDPGVDSFIDFVLSKVDDPFSDASWLPHAAPLQSTADPSTSSKFPPLGGDSELPHSGTGALGTAAYPLPARPYMLPSGRKQRREEEGAELPLLTDSPGTQTQQGSPVAAGTLHTGPAADAARVSLRYYSIKILSTACCDANQQGREESSQAFTAEAFDALNEGLATNSGDTGVDTLPLSSRASPAAALQPSAVMVSLESDSTEQLPTDANVISYFGWLGYLYPGVPDSVLKTHPFYRYPNNQPARSTPLLDEETAASLSKFNIQPSSVLALCWEVMTKTSLTQQDFDQLQFHARRLCRYAITKMPVVCRRPQATHAIETMGLVFLVLDTLHCVAEVLGKYSMKHLWWPLVVRHIENARYAPKRDFLIPGKCLRNAEVAHTLHAALDYYRQGIRPPARMVIGLKEALLCEPTQHSKFKGTRWDTFREDAAHWRQSILPSLTDSE</sequence>
<proteinExistence type="predicted"/>